<evidence type="ECO:0000313" key="1">
    <source>
        <dbReference type="EMBL" id="TRZ15034.1"/>
    </source>
</evidence>
<gene>
    <name evidence="1" type="ORF">HGM15179_012069</name>
</gene>
<proteinExistence type="predicted"/>
<organism evidence="1 2">
    <name type="scientific">Zosterops borbonicus</name>
    <dbReference type="NCBI Taxonomy" id="364589"/>
    <lineage>
        <taxon>Eukaryota</taxon>
        <taxon>Metazoa</taxon>
        <taxon>Chordata</taxon>
        <taxon>Craniata</taxon>
        <taxon>Vertebrata</taxon>
        <taxon>Euteleostomi</taxon>
        <taxon>Archelosauria</taxon>
        <taxon>Archosauria</taxon>
        <taxon>Dinosauria</taxon>
        <taxon>Saurischia</taxon>
        <taxon>Theropoda</taxon>
        <taxon>Coelurosauria</taxon>
        <taxon>Aves</taxon>
        <taxon>Neognathae</taxon>
        <taxon>Neoaves</taxon>
        <taxon>Telluraves</taxon>
        <taxon>Australaves</taxon>
        <taxon>Passeriformes</taxon>
        <taxon>Sylvioidea</taxon>
        <taxon>Zosteropidae</taxon>
        <taxon>Zosterops</taxon>
    </lineage>
</organism>
<dbReference type="AlphaFoldDB" id="A0A8K1LIB6"/>
<reference evidence="1" key="1">
    <citation type="submission" date="2019-04" db="EMBL/GenBank/DDBJ databases">
        <title>Genome assembly of Zosterops borbonicus 15179.</title>
        <authorList>
            <person name="Leroy T."/>
            <person name="Anselmetti Y."/>
            <person name="Tilak M.-K."/>
            <person name="Nabholz B."/>
        </authorList>
    </citation>
    <scope>NUCLEOTIDE SEQUENCE</scope>
    <source>
        <strain evidence="1">HGM_15179</strain>
        <tissue evidence="1">Muscle</tissue>
    </source>
</reference>
<protein>
    <submittedName>
        <fullName evidence="1">Uncharacterized protein</fullName>
    </submittedName>
</protein>
<dbReference type="Proteomes" id="UP000796761">
    <property type="component" value="Unassembled WGS sequence"/>
</dbReference>
<name>A0A8K1LIB6_9PASS</name>
<sequence>MEGKDDAEIPLQSLEETHPRAVVEKSDRAALVDIWHPDRIDPPQLTVKKIHTFASELAQYTRQCNKLQRSSEE</sequence>
<accession>A0A8K1LIB6</accession>
<keyword evidence="2" id="KW-1185">Reference proteome</keyword>
<dbReference type="EMBL" id="SWJQ01000387">
    <property type="protein sequence ID" value="TRZ15034.1"/>
    <property type="molecule type" value="Genomic_DNA"/>
</dbReference>
<comment type="caution">
    <text evidence="1">The sequence shown here is derived from an EMBL/GenBank/DDBJ whole genome shotgun (WGS) entry which is preliminary data.</text>
</comment>
<evidence type="ECO:0000313" key="2">
    <source>
        <dbReference type="Proteomes" id="UP000796761"/>
    </source>
</evidence>